<dbReference type="AlphaFoldDB" id="A0A382ISV4"/>
<sequence>MIDILEDNLGVDGIGGLALMIWLGCGVLGLIGSMIYIPQKRKQERITELENAWPDVLADLAEELRAGMGVESALDAIANSRKDQMGLRLRDAVNDMRDNGFGKAMTNFAKKSESPMISRIVSILNVALASSGSIATTLEKISDEFWEIYMLKKERLIKTQSNANFILWFGSVACPVILGAIVAIFGGDI</sequence>
<evidence type="ECO:0000256" key="5">
    <source>
        <dbReference type="ARBA" id="ARBA00023136"/>
    </source>
</evidence>
<dbReference type="GO" id="GO:0005886">
    <property type="term" value="C:plasma membrane"/>
    <property type="evidence" value="ECO:0007669"/>
    <property type="project" value="UniProtKB-SubCell"/>
</dbReference>
<keyword evidence="4 6" id="KW-1133">Transmembrane helix</keyword>
<feature type="domain" description="Type II secretion system protein GspF" evidence="7">
    <location>
        <begin position="58"/>
        <end position="177"/>
    </location>
</feature>
<gene>
    <name evidence="8" type="ORF">METZ01_LOCUS255131</name>
</gene>
<dbReference type="Pfam" id="PF00482">
    <property type="entry name" value="T2SSF"/>
    <property type="match status" value="1"/>
</dbReference>
<keyword evidence="2" id="KW-1003">Cell membrane</keyword>
<keyword evidence="3 6" id="KW-0812">Transmembrane</keyword>
<feature type="non-terminal residue" evidence="8">
    <location>
        <position position="189"/>
    </location>
</feature>
<evidence type="ECO:0000256" key="6">
    <source>
        <dbReference type="SAM" id="Phobius"/>
    </source>
</evidence>
<evidence type="ECO:0000256" key="4">
    <source>
        <dbReference type="ARBA" id="ARBA00022989"/>
    </source>
</evidence>
<evidence type="ECO:0000256" key="3">
    <source>
        <dbReference type="ARBA" id="ARBA00022692"/>
    </source>
</evidence>
<proteinExistence type="predicted"/>
<feature type="non-terminal residue" evidence="8">
    <location>
        <position position="1"/>
    </location>
</feature>
<evidence type="ECO:0000259" key="7">
    <source>
        <dbReference type="Pfam" id="PF00482"/>
    </source>
</evidence>
<dbReference type="EMBL" id="UINC01069135">
    <property type="protein sequence ID" value="SVC02277.1"/>
    <property type="molecule type" value="Genomic_DNA"/>
</dbReference>
<comment type="subcellular location">
    <subcellularLocation>
        <location evidence="1">Cell membrane</location>
        <topology evidence="1">Multi-pass membrane protein</topology>
    </subcellularLocation>
</comment>
<feature type="transmembrane region" description="Helical" evidence="6">
    <location>
        <begin position="14"/>
        <end position="37"/>
    </location>
</feature>
<dbReference type="InterPro" id="IPR018076">
    <property type="entry name" value="T2SS_GspF_dom"/>
</dbReference>
<name>A0A382ISV4_9ZZZZ</name>
<feature type="transmembrane region" description="Helical" evidence="6">
    <location>
        <begin position="165"/>
        <end position="186"/>
    </location>
</feature>
<evidence type="ECO:0000256" key="2">
    <source>
        <dbReference type="ARBA" id="ARBA00022475"/>
    </source>
</evidence>
<keyword evidence="5 6" id="KW-0472">Membrane</keyword>
<protein>
    <recommendedName>
        <fullName evidence="7">Type II secretion system protein GspF domain-containing protein</fullName>
    </recommendedName>
</protein>
<accession>A0A382ISV4</accession>
<evidence type="ECO:0000313" key="8">
    <source>
        <dbReference type="EMBL" id="SVC02277.1"/>
    </source>
</evidence>
<reference evidence="8" key="1">
    <citation type="submission" date="2018-05" db="EMBL/GenBank/DDBJ databases">
        <authorList>
            <person name="Lanie J.A."/>
            <person name="Ng W.-L."/>
            <person name="Kazmierczak K.M."/>
            <person name="Andrzejewski T.M."/>
            <person name="Davidsen T.M."/>
            <person name="Wayne K.J."/>
            <person name="Tettelin H."/>
            <person name="Glass J.I."/>
            <person name="Rusch D."/>
            <person name="Podicherti R."/>
            <person name="Tsui H.-C.T."/>
            <person name="Winkler M.E."/>
        </authorList>
    </citation>
    <scope>NUCLEOTIDE SEQUENCE</scope>
</reference>
<organism evidence="8">
    <name type="scientific">marine metagenome</name>
    <dbReference type="NCBI Taxonomy" id="408172"/>
    <lineage>
        <taxon>unclassified sequences</taxon>
        <taxon>metagenomes</taxon>
        <taxon>ecological metagenomes</taxon>
    </lineage>
</organism>
<dbReference type="PANTHER" id="PTHR35007:SF2">
    <property type="entry name" value="PILUS ASSEMBLE PROTEIN"/>
    <property type="match status" value="1"/>
</dbReference>
<evidence type="ECO:0000256" key="1">
    <source>
        <dbReference type="ARBA" id="ARBA00004651"/>
    </source>
</evidence>
<dbReference type="PANTHER" id="PTHR35007">
    <property type="entry name" value="INTEGRAL MEMBRANE PROTEIN-RELATED"/>
    <property type="match status" value="1"/>
</dbReference>